<evidence type="ECO:0000313" key="2">
    <source>
        <dbReference type="EMBL" id="ACG62571.1"/>
    </source>
</evidence>
<dbReference type="AlphaFoldDB" id="B4U3K4"/>
<evidence type="ECO:0000256" key="1">
    <source>
        <dbReference type="SAM" id="Phobius"/>
    </source>
</evidence>
<dbReference type="EMBL" id="CP001129">
    <property type="protein sequence ID" value="ACG62571.1"/>
    <property type="molecule type" value="Genomic_DNA"/>
</dbReference>
<dbReference type="HOGENOM" id="CLU_2939665_0_0_9"/>
<accession>B4U3K4</accession>
<name>B4U3K4_STREM</name>
<reference evidence="2 3" key="1">
    <citation type="journal article" date="2008" name="PLoS ONE">
        <title>Genome sequence of a lancefield group C Streptococcus zooepidemicus strain causing epidemic nephritis: new information about an old disease.</title>
        <authorList>
            <person name="Beres S.B."/>
            <person name="Sesso R."/>
            <person name="Pinto S.W.L."/>
            <person name="Hoe N.P."/>
            <person name="Porcella S.F."/>
            <person name="Deleo F.R."/>
            <person name="Musser J.M."/>
        </authorList>
    </citation>
    <scope>NUCLEOTIDE SEQUENCE [LARGE SCALE GENOMIC DNA]</scope>
    <source>
        <strain evidence="2 3">MGCS10565</strain>
    </source>
</reference>
<keyword evidence="1" id="KW-1133">Transmembrane helix</keyword>
<keyword evidence="1 2" id="KW-0812">Transmembrane</keyword>
<proteinExistence type="predicted"/>
<dbReference type="KEGG" id="sez:Sez_1231"/>
<evidence type="ECO:0000313" key="3">
    <source>
        <dbReference type="Proteomes" id="UP000001873"/>
    </source>
</evidence>
<dbReference type="Proteomes" id="UP000001873">
    <property type="component" value="Chromosome"/>
</dbReference>
<organism evidence="2 3">
    <name type="scientific">Streptococcus equi subsp. zooepidemicus (strain MGCS10565)</name>
    <dbReference type="NCBI Taxonomy" id="552526"/>
    <lineage>
        <taxon>Bacteria</taxon>
        <taxon>Bacillati</taxon>
        <taxon>Bacillota</taxon>
        <taxon>Bacilli</taxon>
        <taxon>Lactobacillales</taxon>
        <taxon>Streptococcaceae</taxon>
        <taxon>Streptococcus</taxon>
    </lineage>
</organism>
<sequence length="60" mass="7090">MSAHRYLFRSTLKVVSMLIHKHNFIYASFANLSYAVFASSWISFLVFLHYNLKAQKYKSI</sequence>
<keyword evidence="1" id="KW-0472">Membrane</keyword>
<gene>
    <name evidence="2" type="ordered locus">Sez_1231</name>
</gene>
<feature type="transmembrane region" description="Helical" evidence="1">
    <location>
        <begin position="24"/>
        <end position="48"/>
    </location>
</feature>
<protein>
    <submittedName>
        <fullName evidence="2">Transmembrane protein</fullName>
    </submittedName>
</protein>